<dbReference type="eggNOG" id="ENOG5032Y5R">
    <property type="taxonomic scope" value="Bacteria"/>
</dbReference>
<protein>
    <submittedName>
        <fullName evidence="1">Flagellar operon protein</fullName>
    </submittedName>
</protein>
<keyword evidence="1" id="KW-0966">Cell projection</keyword>
<sequence>MNSKGNSLSIFKQPLVPNPTKPVRRDFAENKQASFSDILTQNIQQKQSAVRFSAHAERRLQERNISLAQEDIAKIGRAMQQASLKGARDSLLLYGNLALIASIKNNTVVTALDSDALQGEQVFTNIDSAVIIK</sequence>
<gene>
    <name evidence="1" type="ordered locus">Dtox_0695</name>
</gene>
<dbReference type="KEGG" id="dae:Dtox_0695"/>
<name>C8W1G4_DESAS</name>
<dbReference type="NCBIfam" id="TIGR02530">
    <property type="entry name" value="flg_new"/>
    <property type="match status" value="1"/>
</dbReference>
<keyword evidence="1" id="KW-0969">Cilium</keyword>
<keyword evidence="2" id="KW-1185">Reference proteome</keyword>
<organism evidence="1 2">
    <name type="scientific">Desulfofarcimen acetoxidans (strain ATCC 49208 / DSM 771 / KCTC 5769 / VKM B-1644 / 5575)</name>
    <name type="common">Desulfotomaculum acetoxidans</name>
    <dbReference type="NCBI Taxonomy" id="485916"/>
    <lineage>
        <taxon>Bacteria</taxon>
        <taxon>Bacillati</taxon>
        <taxon>Bacillota</taxon>
        <taxon>Clostridia</taxon>
        <taxon>Eubacteriales</taxon>
        <taxon>Peptococcaceae</taxon>
        <taxon>Desulfofarcimen</taxon>
    </lineage>
</organism>
<keyword evidence="1" id="KW-0282">Flagellum</keyword>
<reference evidence="1 2" key="1">
    <citation type="journal article" date="2009" name="Stand. Genomic Sci.">
        <title>Complete genome sequence of Desulfotomaculum acetoxidans type strain (5575).</title>
        <authorList>
            <person name="Spring S."/>
            <person name="Lapidus A."/>
            <person name="Schroder M."/>
            <person name="Gleim D."/>
            <person name="Sims D."/>
            <person name="Meincke L."/>
            <person name="Glavina Del Rio T."/>
            <person name="Tice H."/>
            <person name="Copeland A."/>
            <person name="Cheng J.F."/>
            <person name="Lucas S."/>
            <person name="Chen F."/>
            <person name="Nolan M."/>
            <person name="Bruce D."/>
            <person name="Goodwin L."/>
            <person name="Pitluck S."/>
            <person name="Ivanova N."/>
            <person name="Mavromatis K."/>
            <person name="Mikhailova N."/>
            <person name="Pati A."/>
            <person name="Chen A."/>
            <person name="Palaniappan K."/>
            <person name="Land M."/>
            <person name="Hauser L."/>
            <person name="Chang Y.J."/>
            <person name="Jeffries C.D."/>
            <person name="Chain P."/>
            <person name="Saunders E."/>
            <person name="Brettin T."/>
            <person name="Detter J.C."/>
            <person name="Goker M."/>
            <person name="Bristow J."/>
            <person name="Eisen J.A."/>
            <person name="Markowitz V."/>
            <person name="Hugenholtz P."/>
            <person name="Kyrpides N.C."/>
            <person name="Klenk H.P."/>
            <person name="Han C."/>
        </authorList>
    </citation>
    <scope>NUCLEOTIDE SEQUENCE [LARGE SCALE GENOMIC DNA]</scope>
    <source>
        <strain evidence="2">ATCC 49208 / DSM 771 / VKM B-1644</strain>
    </source>
</reference>
<dbReference type="AlphaFoldDB" id="C8W1G4"/>
<dbReference type="InterPro" id="IPR013367">
    <property type="entry name" value="Flagellar_put"/>
</dbReference>
<dbReference type="Proteomes" id="UP000002217">
    <property type="component" value="Chromosome"/>
</dbReference>
<dbReference type="HOGENOM" id="CLU_145226_3_1_9"/>
<dbReference type="EMBL" id="CP001720">
    <property type="protein sequence ID" value="ACV61609.1"/>
    <property type="molecule type" value="Genomic_DNA"/>
</dbReference>
<dbReference type="Pfam" id="PF12611">
    <property type="entry name" value="Flagellar_put"/>
    <property type="match status" value="1"/>
</dbReference>
<dbReference type="STRING" id="485916.Dtox_0695"/>
<accession>C8W1G4</accession>
<proteinExistence type="predicted"/>
<evidence type="ECO:0000313" key="1">
    <source>
        <dbReference type="EMBL" id="ACV61609.1"/>
    </source>
</evidence>
<evidence type="ECO:0000313" key="2">
    <source>
        <dbReference type="Proteomes" id="UP000002217"/>
    </source>
</evidence>